<comment type="cofactor">
    <cofactor evidence="5">
        <name>Ca(2+)</name>
        <dbReference type="ChEBI" id="CHEBI:29108"/>
    </cofactor>
    <text evidence="5">Binds 1 Ca(2+) ion per subunit.</text>
</comment>
<name>A0A7M7NNY2_STRPU</name>
<keyword evidence="11" id="KW-1185">Reference proteome</keyword>
<keyword evidence="2 8" id="KW-0964">Secreted</keyword>
<dbReference type="InterPro" id="IPR036444">
    <property type="entry name" value="PLipase_A2_dom_sf"/>
</dbReference>
<evidence type="ECO:0000256" key="5">
    <source>
        <dbReference type="PIRSR" id="PIRSR601211-2"/>
    </source>
</evidence>
<evidence type="ECO:0000256" key="7">
    <source>
        <dbReference type="RuleBase" id="RU003654"/>
    </source>
</evidence>
<proteinExistence type="inferred from homology"/>
<dbReference type="EnsemblMetazoa" id="XM_030983220">
    <property type="protein sequence ID" value="XP_030839080"/>
    <property type="gene ID" value="LOC115923063"/>
</dbReference>
<feature type="binding site" evidence="5">
    <location>
        <position position="66"/>
    </location>
    <ligand>
        <name>Ca(2+)</name>
        <dbReference type="ChEBI" id="CHEBI:29108"/>
    </ligand>
</feature>
<evidence type="ECO:0000313" key="10">
    <source>
        <dbReference type="EnsemblMetazoa" id="XP_030839080"/>
    </source>
</evidence>
<dbReference type="OMA" id="CWEENEY"/>
<dbReference type="PRINTS" id="PR00389">
    <property type="entry name" value="PHPHLIPASEA2"/>
</dbReference>
<dbReference type="InterPro" id="IPR016090">
    <property type="entry name" value="PLA2-like_dom"/>
</dbReference>
<dbReference type="GO" id="GO:0005576">
    <property type="term" value="C:extracellular region"/>
    <property type="evidence" value="ECO:0007669"/>
    <property type="project" value="UniProtKB-SubCell"/>
</dbReference>
<dbReference type="GO" id="GO:0016042">
    <property type="term" value="P:lipid catabolic process"/>
    <property type="evidence" value="ECO:0007669"/>
    <property type="project" value="InterPro"/>
</dbReference>
<dbReference type="OrthoDB" id="5841574at2759"/>
<feature type="active site" evidence="4">
    <location>
        <position position="137"/>
    </location>
</feature>
<dbReference type="SUPFAM" id="SSF48619">
    <property type="entry name" value="Phospholipase A2, PLA2"/>
    <property type="match status" value="1"/>
</dbReference>
<keyword evidence="5" id="KW-0479">Metal-binding</keyword>
<dbReference type="SMART" id="SM00085">
    <property type="entry name" value="PA2c"/>
    <property type="match status" value="1"/>
</dbReference>
<dbReference type="Gene3D" id="1.20.90.10">
    <property type="entry name" value="Phospholipase A2 domain"/>
    <property type="match status" value="1"/>
</dbReference>
<dbReference type="PANTHER" id="PTHR11716:SF51">
    <property type="entry name" value="PHOSPHOLIPASE A2"/>
    <property type="match status" value="1"/>
</dbReference>
<feature type="binding site" evidence="5">
    <location>
        <position position="85"/>
    </location>
    <ligand>
        <name>Ca(2+)</name>
        <dbReference type="ChEBI" id="CHEBI:29108"/>
    </ligand>
</feature>
<reference evidence="11" key="1">
    <citation type="submission" date="2015-02" db="EMBL/GenBank/DDBJ databases">
        <title>Genome sequencing for Strongylocentrotus purpuratus.</title>
        <authorList>
            <person name="Murali S."/>
            <person name="Liu Y."/>
            <person name="Vee V."/>
            <person name="English A."/>
            <person name="Wang M."/>
            <person name="Skinner E."/>
            <person name="Han Y."/>
            <person name="Muzny D.M."/>
            <person name="Worley K.C."/>
            <person name="Gibbs R.A."/>
        </authorList>
    </citation>
    <scope>NUCLEOTIDE SEQUENCE</scope>
</reference>
<evidence type="ECO:0000256" key="4">
    <source>
        <dbReference type="PIRSR" id="PIRSR601211-1"/>
    </source>
</evidence>
<feature type="domain" description="Phospholipase A2-like central" evidence="9">
    <location>
        <begin position="39"/>
        <end position="165"/>
    </location>
</feature>
<dbReference type="PANTHER" id="PTHR11716">
    <property type="entry name" value="PHOSPHOLIPASE A2 FAMILY MEMBER"/>
    <property type="match status" value="1"/>
</dbReference>
<dbReference type="PROSITE" id="PS00118">
    <property type="entry name" value="PA2_HIS"/>
    <property type="match status" value="1"/>
</dbReference>
<dbReference type="RefSeq" id="XP_030839079.1">
    <property type="nucleotide sequence ID" value="XM_030983219.1"/>
</dbReference>
<evidence type="ECO:0000256" key="8">
    <source>
        <dbReference type="RuleBase" id="RU361236"/>
    </source>
</evidence>
<dbReference type="GO" id="GO:0047498">
    <property type="term" value="F:calcium-dependent phospholipase A2 activity"/>
    <property type="evidence" value="ECO:0000318"/>
    <property type="project" value="GO_Central"/>
</dbReference>
<dbReference type="GO" id="GO:0005543">
    <property type="term" value="F:phospholipid binding"/>
    <property type="evidence" value="ECO:0000318"/>
    <property type="project" value="GO_Central"/>
</dbReference>
<evidence type="ECO:0000256" key="1">
    <source>
        <dbReference type="ARBA" id="ARBA00004613"/>
    </source>
</evidence>
<feature type="chain" id="PRO_5033948605" description="Phospholipase A2" evidence="8">
    <location>
        <begin position="21"/>
        <end position="165"/>
    </location>
</feature>
<accession>A0A7M7NNY2</accession>
<feature type="disulfide bond" evidence="6">
    <location>
        <begin position="80"/>
        <end position="143"/>
    </location>
</feature>
<keyword evidence="5 8" id="KW-0106">Calcium</keyword>
<organism evidence="10 11">
    <name type="scientific">Strongylocentrotus purpuratus</name>
    <name type="common">Purple sea urchin</name>
    <dbReference type="NCBI Taxonomy" id="7668"/>
    <lineage>
        <taxon>Eukaryota</taxon>
        <taxon>Metazoa</taxon>
        <taxon>Echinodermata</taxon>
        <taxon>Eleutherozoa</taxon>
        <taxon>Echinozoa</taxon>
        <taxon>Echinoidea</taxon>
        <taxon>Euechinoidea</taxon>
        <taxon>Echinacea</taxon>
        <taxon>Camarodonta</taxon>
        <taxon>Echinidea</taxon>
        <taxon>Strongylocentrotidae</taxon>
        <taxon>Strongylocentrotus</taxon>
    </lineage>
</organism>
<feature type="binding site" evidence="5">
    <location>
        <position position="68"/>
    </location>
    <ligand>
        <name>Ca(2+)</name>
        <dbReference type="ChEBI" id="CHEBI:29108"/>
    </ligand>
</feature>
<feature type="disulfide bond" evidence="6">
    <location>
        <begin position="103"/>
        <end position="129"/>
    </location>
</feature>
<dbReference type="InParanoid" id="A0A7M7NNY2"/>
<evidence type="ECO:0000256" key="3">
    <source>
        <dbReference type="ARBA" id="ARBA00023157"/>
    </source>
</evidence>
<dbReference type="Pfam" id="PF00068">
    <property type="entry name" value="Phospholip_A2_1"/>
    <property type="match status" value="1"/>
</dbReference>
<keyword evidence="8" id="KW-0443">Lipid metabolism</keyword>
<dbReference type="KEGG" id="spu:115923063"/>
<dbReference type="EnsemblMetazoa" id="XM_030983219">
    <property type="protein sequence ID" value="XP_030839079"/>
    <property type="gene ID" value="LOC115923063"/>
</dbReference>
<dbReference type="GO" id="GO:0046471">
    <property type="term" value="P:phosphatidylglycerol metabolic process"/>
    <property type="evidence" value="ECO:0000318"/>
    <property type="project" value="GO_Central"/>
</dbReference>
<reference evidence="10" key="2">
    <citation type="submission" date="2021-01" db="UniProtKB">
        <authorList>
            <consortium name="EnsemblMetazoa"/>
        </authorList>
    </citation>
    <scope>IDENTIFICATION</scope>
</reference>
<evidence type="ECO:0000313" key="11">
    <source>
        <dbReference type="Proteomes" id="UP000007110"/>
    </source>
</evidence>
<dbReference type="GO" id="GO:0050482">
    <property type="term" value="P:arachidonate secretion"/>
    <property type="evidence" value="ECO:0007669"/>
    <property type="project" value="InterPro"/>
</dbReference>
<dbReference type="CDD" id="cd00125">
    <property type="entry name" value="PLA2c"/>
    <property type="match status" value="1"/>
</dbReference>
<keyword evidence="3 6" id="KW-1015">Disulfide bond</keyword>
<evidence type="ECO:0000256" key="6">
    <source>
        <dbReference type="PIRSR" id="PIRSR601211-3"/>
    </source>
</evidence>
<dbReference type="EC" id="3.1.1.4" evidence="8"/>
<feature type="active site" evidence="4">
    <location>
        <position position="84"/>
    </location>
</feature>
<comment type="catalytic activity">
    <reaction evidence="8">
        <text>a 1,2-diacyl-sn-glycero-3-phosphocholine + H2O = a 1-acyl-sn-glycero-3-phosphocholine + a fatty acid + H(+)</text>
        <dbReference type="Rhea" id="RHEA:15801"/>
        <dbReference type="ChEBI" id="CHEBI:15377"/>
        <dbReference type="ChEBI" id="CHEBI:15378"/>
        <dbReference type="ChEBI" id="CHEBI:28868"/>
        <dbReference type="ChEBI" id="CHEBI:57643"/>
        <dbReference type="ChEBI" id="CHEBI:58168"/>
        <dbReference type="EC" id="3.1.1.4"/>
    </reaction>
</comment>
<dbReference type="AlphaFoldDB" id="A0A7M7NNY2"/>
<feature type="disulfide bond" evidence="6">
    <location>
        <begin position="65"/>
        <end position="81"/>
    </location>
</feature>
<comment type="subcellular location">
    <subcellularLocation>
        <location evidence="1 8">Secreted</location>
    </subcellularLocation>
</comment>
<dbReference type="GO" id="GO:0005509">
    <property type="term" value="F:calcium ion binding"/>
    <property type="evidence" value="ECO:0000318"/>
    <property type="project" value="GO_Central"/>
</dbReference>
<feature type="signal peptide" evidence="8">
    <location>
        <begin position="1"/>
        <end position="20"/>
    </location>
</feature>
<sequence length="165" mass="18054">MDRKTLTSLILVVTICLSWAHKLGSSDDGSPVLTRNKRNLVQFLGMIECATGSSGWDYNNYGCHCGFGGGGTPVDATDRCCEAHDKCYDDVIADNSLGLFGFCSPYLVTYKWSSSSCTCITGGWTNTECKKRTCKCDKDAADCFAQAKETYDGEKYKGYDKDNCS</sequence>
<dbReference type="GeneID" id="115923063"/>
<dbReference type="InterPro" id="IPR001211">
    <property type="entry name" value="PLA2"/>
</dbReference>
<evidence type="ECO:0000256" key="2">
    <source>
        <dbReference type="ARBA" id="ARBA00022525"/>
    </source>
</evidence>
<feature type="disulfide bond" evidence="6">
    <location>
        <begin position="87"/>
        <end position="136"/>
    </location>
</feature>
<dbReference type="RefSeq" id="XP_030839080.1">
    <property type="nucleotide sequence ID" value="XM_030983220.1"/>
</dbReference>
<dbReference type="Proteomes" id="UP000007110">
    <property type="component" value="Unassembled WGS sequence"/>
</dbReference>
<protein>
    <recommendedName>
        <fullName evidence="8">Phospholipase A2</fullName>
        <ecNumber evidence="8">3.1.1.4</ecNumber>
    </recommendedName>
</protein>
<dbReference type="InterPro" id="IPR033113">
    <property type="entry name" value="PLA2_histidine"/>
</dbReference>
<keyword evidence="8" id="KW-0378">Hydrolase</keyword>
<evidence type="ECO:0000259" key="9">
    <source>
        <dbReference type="SMART" id="SM00085"/>
    </source>
</evidence>
<dbReference type="GO" id="GO:0046470">
    <property type="term" value="P:phosphatidylcholine metabolic process"/>
    <property type="evidence" value="ECO:0000318"/>
    <property type="project" value="GO_Central"/>
</dbReference>
<comment type="similarity">
    <text evidence="7">Belongs to the phospholipase A2 family.</text>
</comment>
<keyword evidence="8" id="KW-0732">Signal</keyword>